<dbReference type="InterPro" id="IPR006283">
    <property type="entry name" value="ThiL-like"/>
</dbReference>
<feature type="binding site" evidence="2">
    <location>
        <position position="122"/>
    </location>
    <ligand>
        <name>Mg(2+)</name>
        <dbReference type="ChEBI" id="CHEBI:18420"/>
        <label>1</label>
    </ligand>
</feature>
<dbReference type="Proteomes" id="UP000070282">
    <property type="component" value="Unassembled WGS sequence"/>
</dbReference>
<dbReference type="InterPro" id="IPR036921">
    <property type="entry name" value="PurM-like_N_sf"/>
</dbReference>
<keyword evidence="2" id="KW-0547">Nucleotide-binding</keyword>
<dbReference type="InterPro" id="IPR036676">
    <property type="entry name" value="PurM-like_C_sf"/>
</dbReference>
<feature type="binding site" evidence="2">
    <location>
        <position position="47"/>
    </location>
    <ligand>
        <name>Mg(2+)</name>
        <dbReference type="ChEBI" id="CHEBI:18420"/>
        <label>1</label>
    </ligand>
</feature>
<name>A0A137SAB7_9GAMM</name>
<dbReference type="AlphaFoldDB" id="A0A137SAB7"/>
<feature type="binding site" evidence="2">
    <location>
        <position position="309"/>
    </location>
    <ligand>
        <name>substrate</name>
    </ligand>
</feature>
<keyword evidence="6" id="KW-1185">Reference proteome</keyword>
<dbReference type="InterPro" id="IPR016188">
    <property type="entry name" value="PurM-like_N"/>
</dbReference>
<dbReference type="HAMAP" id="MF_02128">
    <property type="entry name" value="TMP_kinase"/>
    <property type="match status" value="1"/>
</dbReference>
<dbReference type="NCBIfam" id="TIGR01379">
    <property type="entry name" value="thiL"/>
    <property type="match status" value="1"/>
</dbReference>
<evidence type="ECO:0000313" key="6">
    <source>
        <dbReference type="Proteomes" id="UP000070282"/>
    </source>
</evidence>
<dbReference type="GO" id="GO:0009030">
    <property type="term" value="F:thiamine-phosphate kinase activity"/>
    <property type="evidence" value="ECO:0007669"/>
    <property type="project" value="UniProtKB-UniRule"/>
</dbReference>
<feature type="binding site" evidence="2">
    <location>
        <position position="209"/>
    </location>
    <ligand>
        <name>Mg(2+)</name>
        <dbReference type="ChEBI" id="CHEBI:18420"/>
        <label>3</label>
    </ligand>
</feature>
<comment type="caution">
    <text evidence="5">The sequence shown here is derived from an EMBL/GenBank/DDBJ whole genome shotgun (WGS) entry which is preliminary data.</text>
</comment>
<dbReference type="GO" id="GO:0000287">
    <property type="term" value="F:magnesium ion binding"/>
    <property type="evidence" value="ECO:0007669"/>
    <property type="project" value="UniProtKB-UniRule"/>
</dbReference>
<dbReference type="Pfam" id="PF00586">
    <property type="entry name" value="AIRS"/>
    <property type="match status" value="1"/>
</dbReference>
<comment type="miscellaneous">
    <text evidence="2">Reaction mechanism of ThiL seems to utilize a direct, inline transfer of the gamma-phosphate of ATP to TMP rather than a phosphorylated enzyme intermediate.</text>
</comment>
<comment type="function">
    <text evidence="2">Catalyzes the ATP-dependent phosphorylation of thiamine-monophosphate (TMP) to form thiamine-pyrophosphate (TPP), the active form of vitamin B1.</text>
</comment>
<evidence type="ECO:0000259" key="3">
    <source>
        <dbReference type="Pfam" id="PF00586"/>
    </source>
</evidence>
<dbReference type="SUPFAM" id="SSF56042">
    <property type="entry name" value="PurM C-terminal domain-like"/>
    <property type="match status" value="1"/>
</dbReference>
<feature type="binding site" evidence="2">
    <location>
        <position position="75"/>
    </location>
    <ligand>
        <name>Mg(2+)</name>
        <dbReference type="ChEBI" id="CHEBI:18420"/>
        <label>3</label>
    </ligand>
</feature>
<dbReference type="CDD" id="cd02194">
    <property type="entry name" value="ThiL"/>
    <property type="match status" value="1"/>
</dbReference>
<accession>A0A137SAB7</accession>
<feature type="binding site" evidence="2">
    <location>
        <begin position="121"/>
        <end position="122"/>
    </location>
    <ligand>
        <name>ATP</name>
        <dbReference type="ChEBI" id="CHEBI:30616"/>
    </ligand>
</feature>
<feature type="binding site" evidence="2">
    <location>
        <position position="212"/>
    </location>
    <ligand>
        <name>Mg(2+)</name>
        <dbReference type="ChEBI" id="CHEBI:18420"/>
        <label>5</label>
    </ligand>
</feature>
<dbReference type="Pfam" id="PF02769">
    <property type="entry name" value="AIRS_C"/>
    <property type="match status" value="1"/>
</dbReference>
<dbReference type="PIRSF" id="PIRSF005303">
    <property type="entry name" value="Thiam_monoph_kin"/>
    <property type="match status" value="1"/>
</dbReference>
<dbReference type="EC" id="2.7.4.16" evidence="2"/>
<dbReference type="PANTHER" id="PTHR30270">
    <property type="entry name" value="THIAMINE-MONOPHOSPHATE KINASE"/>
    <property type="match status" value="1"/>
</dbReference>
<feature type="binding site" evidence="2">
    <location>
        <position position="146"/>
    </location>
    <ligand>
        <name>ATP</name>
        <dbReference type="ChEBI" id="CHEBI:30616"/>
    </ligand>
</feature>
<feature type="binding site" evidence="2">
    <location>
        <position position="30"/>
    </location>
    <ligand>
        <name>Mg(2+)</name>
        <dbReference type="ChEBI" id="CHEBI:18420"/>
        <label>3</label>
    </ligand>
</feature>
<feature type="domain" description="PurM-like C-terminal" evidence="4">
    <location>
        <begin position="150"/>
        <end position="297"/>
    </location>
</feature>
<dbReference type="SUPFAM" id="SSF55326">
    <property type="entry name" value="PurM N-terminal domain-like"/>
    <property type="match status" value="1"/>
</dbReference>
<dbReference type="PANTHER" id="PTHR30270:SF0">
    <property type="entry name" value="THIAMINE-MONOPHOSPHATE KINASE"/>
    <property type="match status" value="1"/>
</dbReference>
<evidence type="ECO:0000259" key="4">
    <source>
        <dbReference type="Pfam" id="PF02769"/>
    </source>
</evidence>
<dbReference type="GO" id="GO:0005524">
    <property type="term" value="F:ATP binding"/>
    <property type="evidence" value="ECO:0007669"/>
    <property type="project" value="UniProtKB-UniRule"/>
</dbReference>
<keyword evidence="2 5" id="KW-0808">Transferase</keyword>
<evidence type="ECO:0000256" key="2">
    <source>
        <dbReference type="HAMAP-Rule" id="MF_02128"/>
    </source>
</evidence>
<dbReference type="RefSeq" id="WP_061332372.1">
    <property type="nucleotide sequence ID" value="NZ_LOCO01000011.1"/>
</dbReference>
<sequence length="316" mass="32914">MGEFELIRRFFVPLANKAMTDQLVLGPGDDCAIQRVPEGRDLVFSVDTLVEGVHFPANYSPFCLGWRALAVATSDLAAMGATPVCFTLALTLPEAQPEWLADFAQGLAKASDNFGIALAGGDTTRGPLAVSIQVHGTVTQGSAIRRSGARPGDLICVSGPLGAAGAALEFLEATAPASDEKAVLARYHFPEPRLALGQQLIGRASAAIDISDGLLADLEHILEQSGVGAELDANSIPMLPELRRLKGVAALSLALTAGDDYELCVAIAPDQYAALAPEVQGGLIIIGRIQQASGLRVTGADMTESPAGFDHFGRSV</sequence>
<protein>
    <recommendedName>
        <fullName evidence="2">Thiamine-monophosphate kinase</fullName>
        <shortName evidence="2">TMP kinase</shortName>
        <shortName evidence="2">Thiamine-phosphate kinase</shortName>
        <ecNumber evidence="2">2.7.4.16</ecNumber>
    </recommendedName>
</protein>
<feature type="binding site" evidence="2">
    <location>
        <position position="75"/>
    </location>
    <ligand>
        <name>Mg(2+)</name>
        <dbReference type="ChEBI" id="CHEBI:18420"/>
        <label>2</label>
    </ligand>
</feature>
<feature type="binding site" evidence="2">
    <location>
        <position position="75"/>
    </location>
    <ligand>
        <name>Mg(2+)</name>
        <dbReference type="ChEBI" id="CHEBI:18420"/>
        <label>4</label>
    </ligand>
</feature>
<proteinExistence type="inferred from homology"/>
<feature type="binding site" evidence="2">
    <location>
        <position position="211"/>
    </location>
    <ligand>
        <name>ATP</name>
        <dbReference type="ChEBI" id="CHEBI:30616"/>
    </ligand>
</feature>
<evidence type="ECO:0000313" key="5">
    <source>
        <dbReference type="EMBL" id="KXO09397.1"/>
    </source>
</evidence>
<dbReference type="GO" id="GO:0009229">
    <property type="term" value="P:thiamine diphosphate biosynthetic process"/>
    <property type="evidence" value="ECO:0007669"/>
    <property type="project" value="UniProtKB-UniRule"/>
</dbReference>
<dbReference type="Gene3D" id="3.90.650.10">
    <property type="entry name" value="PurM-like C-terminal domain"/>
    <property type="match status" value="1"/>
</dbReference>
<keyword evidence="2" id="KW-0067">ATP-binding</keyword>
<dbReference type="GO" id="GO:0009228">
    <property type="term" value="P:thiamine biosynthetic process"/>
    <property type="evidence" value="ECO:0007669"/>
    <property type="project" value="UniProtKB-KW"/>
</dbReference>
<comment type="caution">
    <text evidence="2">Lacks conserved residue(s) required for the propagation of feature annotation.</text>
</comment>
<evidence type="ECO:0000256" key="1">
    <source>
        <dbReference type="ARBA" id="ARBA00022977"/>
    </source>
</evidence>
<feature type="binding site" evidence="2">
    <location>
        <position position="30"/>
    </location>
    <ligand>
        <name>Mg(2+)</name>
        <dbReference type="ChEBI" id="CHEBI:18420"/>
        <label>4</label>
    </ligand>
</feature>
<feature type="binding site" evidence="2">
    <location>
        <position position="259"/>
    </location>
    <ligand>
        <name>substrate</name>
    </ligand>
</feature>
<comment type="pathway">
    <text evidence="2">Cofactor biosynthesis; thiamine diphosphate biosynthesis; thiamine diphosphate from thiamine phosphate: step 1/1.</text>
</comment>
<organism evidence="5 6">
    <name type="scientific">Marinobacter excellens LAMA 842</name>
    <dbReference type="NCBI Taxonomy" id="1306954"/>
    <lineage>
        <taxon>Bacteria</taxon>
        <taxon>Pseudomonadati</taxon>
        <taxon>Pseudomonadota</taxon>
        <taxon>Gammaproteobacteria</taxon>
        <taxon>Pseudomonadales</taxon>
        <taxon>Marinobacteraceae</taxon>
        <taxon>Marinobacter</taxon>
    </lineage>
</organism>
<dbReference type="UniPathway" id="UPA00060">
    <property type="reaction ID" value="UER00142"/>
</dbReference>
<gene>
    <name evidence="2" type="primary">thiL</name>
    <name evidence="5" type="ORF">J122_2320</name>
</gene>
<dbReference type="PATRIC" id="fig|1306954.6.peg.604"/>
<feature type="binding site" evidence="2">
    <location>
        <position position="45"/>
    </location>
    <ligand>
        <name>Mg(2+)</name>
        <dbReference type="ChEBI" id="CHEBI:18420"/>
        <label>4</label>
    </ligand>
</feature>
<reference evidence="6" key="1">
    <citation type="submission" date="2015-12" db="EMBL/GenBank/DDBJ databases">
        <authorList>
            <person name="Lima A."/>
            <person name="Farahani Zayas N."/>
            <person name="Castro Da Silva M.A."/>
            <person name="Cabral A."/>
            <person name="Pessatti M.L."/>
        </authorList>
    </citation>
    <scope>NUCLEOTIDE SEQUENCE [LARGE SCALE GENOMIC DNA]</scope>
    <source>
        <strain evidence="6">LAMA 842</strain>
    </source>
</reference>
<dbReference type="InterPro" id="IPR010918">
    <property type="entry name" value="PurM-like_C_dom"/>
</dbReference>
<dbReference type="EMBL" id="LOCO01000011">
    <property type="protein sequence ID" value="KXO09397.1"/>
    <property type="molecule type" value="Genomic_DNA"/>
</dbReference>
<keyword evidence="2 5" id="KW-0418">Kinase</keyword>
<comment type="similarity">
    <text evidence="2">Belongs to the thiamine-monophosphate kinase family.</text>
</comment>
<feature type="binding site" evidence="2">
    <location>
        <position position="54"/>
    </location>
    <ligand>
        <name>substrate</name>
    </ligand>
</feature>
<keyword evidence="2" id="KW-0479">Metal-binding</keyword>
<keyword evidence="2" id="KW-0460">Magnesium</keyword>
<feature type="binding site" evidence="2">
    <location>
        <position position="47"/>
    </location>
    <ligand>
        <name>Mg(2+)</name>
        <dbReference type="ChEBI" id="CHEBI:18420"/>
        <label>2</label>
    </ligand>
</feature>
<keyword evidence="1 2" id="KW-0784">Thiamine biosynthesis</keyword>
<dbReference type="Gene3D" id="3.30.1330.10">
    <property type="entry name" value="PurM-like, N-terminal domain"/>
    <property type="match status" value="1"/>
</dbReference>
<feature type="domain" description="PurM-like N-terminal" evidence="3">
    <location>
        <begin position="28"/>
        <end position="138"/>
    </location>
</feature>
<comment type="catalytic activity">
    <reaction evidence="2">
        <text>thiamine phosphate + ATP = thiamine diphosphate + ADP</text>
        <dbReference type="Rhea" id="RHEA:15913"/>
        <dbReference type="ChEBI" id="CHEBI:30616"/>
        <dbReference type="ChEBI" id="CHEBI:37575"/>
        <dbReference type="ChEBI" id="CHEBI:58937"/>
        <dbReference type="ChEBI" id="CHEBI:456216"/>
        <dbReference type="EC" id="2.7.4.16"/>
    </reaction>
</comment>